<reference evidence="1" key="2">
    <citation type="journal article" date="2015" name="Fish Shellfish Immunol.">
        <title>Early steps in the European eel (Anguilla anguilla)-Vibrio vulnificus interaction in the gills: Role of the RtxA13 toxin.</title>
        <authorList>
            <person name="Callol A."/>
            <person name="Pajuelo D."/>
            <person name="Ebbesson L."/>
            <person name="Teles M."/>
            <person name="MacKenzie S."/>
            <person name="Amaro C."/>
        </authorList>
    </citation>
    <scope>NUCLEOTIDE SEQUENCE</scope>
</reference>
<dbReference type="AlphaFoldDB" id="A0A0E9Q4H9"/>
<evidence type="ECO:0000313" key="1">
    <source>
        <dbReference type="EMBL" id="JAH11427.1"/>
    </source>
</evidence>
<dbReference type="EMBL" id="GBXM01097150">
    <property type="protein sequence ID" value="JAH11427.1"/>
    <property type="molecule type" value="Transcribed_RNA"/>
</dbReference>
<protein>
    <submittedName>
        <fullName evidence="1">Uncharacterized protein</fullName>
    </submittedName>
</protein>
<reference evidence="1" key="1">
    <citation type="submission" date="2014-11" db="EMBL/GenBank/DDBJ databases">
        <authorList>
            <person name="Amaro Gonzalez C."/>
        </authorList>
    </citation>
    <scope>NUCLEOTIDE SEQUENCE</scope>
</reference>
<name>A0A0E9Q4H9_ANGAN</name>
<accession>A0A0E9Q4H9</accession>
<proteinExistence type="predicted"/>
<organism evidence="1">
    <name type="scientific">Anguilla anguilla</name>
    <name type="common">European freshwater eel</name>
    <name type="synonym">Muraena anguilla</name>
    <dbReference type="NCBI Taxonomy" id="7936"/>
    <lineage>
        <taxon>Eukaryota</taxon>
        <taxon>Metazoa</taxon>
        <taxon>Chordata</taxon>
        <taxon>Craniata</taxon>
        <taxon>Vertebrata</taxon>
        <taxon>Euteleostomi</taxon>
        <taxon>Actinopterygii</taxon>
        <taxon>Neopterygii</taxon>
        <taxon>Teleostei</taxon>
        <taxon>Anguilliformes</taxon>
        <taxon>Anguillidae</taxon>
        <taxon>Anguilla</taxon>
    </lineage>
</organism>
<sequence>MPIWMRRRIMDISFTLDLLGVLGEALLPLLHDAEQRLHRQVHLFDPLNQGVLVEGHGLGTLVQVVLVPQAELQHLHRV</sequence>